<dbReference type="AlphaFoldDB" id="A0A9D1I4Y2"/>
<dbReference type="Pfam" id="PF04071">
    <property type="entry name" value="zf-like"/>
    <property type="match status" value="1"/>
</dbReference>
<accession>A0A9D1I4Y2</accession>
<proteinExistence type="predicted"/>
<dbReference type="InterPro" id="IPR007212">
    <property type="entry name" value="Zf-like"/>
</dbReference>
<evidence type="ECO:0000313" key="3">
    <source>
        <dbReference type="Proteomes" id="UP000824091"/>
    </source>
</evidence>
<dbReference type="Proteomes" id="UP000824091">
    <property type="component" value="Unassembled WGS sequence"/>
</dbReference>
<feature type="domain" description="Cysteine-rich small" evidence="1">
    <location>
        <begin position="4"/>
        <end position="85"/>
    </location>
</feature>
<organism evidence="2 3">
    <name type="scientific">Candidatus Fimisoma avicola</name>
    <dbReference type="NCBI Taxonomy" id="2840826"/>
    <lineage>
        <taxon>Bacteria</taxon>
        <taxon>Bacillati</taxon>
        <taxon>Bacillota</taxon>
        <taxon>Clostridia</taxon>
        <taxon>Eubacteriales</taxon>
        <taxon>Candidatus Fimisoma</taxon>
    </lineage>
</organism>
<protein>
    <submittedName>
        <fullName evidence="2">Cysteine-rich small domain-containing protein</fullName>
    </submittedName>
</protein>
<evidence type="ECO:0000313" key="2">
    <source>
        <dbReference type="EMBL" id="HIU27000.1"/>
    </source>
</evidence>
<dbReference type="EMBL" id="DVMO01000020">
    <property type="protein sequence ID" value="HIU27000.1"/>
    <property type="molecule type" value="Genomic_DNA"/>
</dbReference>
<name>A0A9D1I4Y2_9FIRM</name>
<sequence length="86" mass="10061">MSEHYKFFQNKLCEYFPCHKTRNTDTFNCLFCYCPLYALGENCGGNYKYLENGIKDCSNCLVPHSPKGYDYVTSKYSEILELAKKK</sequence>
<gene>
    <name evidence="2" type="ORF">IAD16_01300</name>
</gene>
<reference evidence="2" key="2">
    <citation type="journal article" date="2021" name="PeerJ">
        <title>Extensive microbial diversity within the chicken gut microbiome revealed by metagenomics and culture.</title>
        <authorList>
            <person name="Gilroy R."/>
            <person name="Ravi A."/>
            <person name="Getino M."/>
            <person name="Pursley I."/>
            <person name="Horton D.L."/>
            <person name="Alikhan N.F."/>
            <person name="Baker D."/>
            <person name="Gharbi K."/>
            <person name="Hall N."/>
            <person name="Watson M."/>
            <person name="Adriaenssens E.M."/>
            <person name="Foster-Nyarko E."/>
            <person name="Jarju S."/>
            <person name="Secka A."/>
            <person name="Antonio M."/>
            <person name="Oren A."/>
            <person name="Chaudhuri R.R."/>
            <person name="La Ragione R."/>
            <person name="Hildebrand F."/>
            <person name="Pallen M.J."/>
        </authorList>
    </citation>
    <scope>NUCLEOTIDE SEQUENCE</scope>
    <source>
        <strain evidence="2">11300</strain>
    </source>
</reference>
<reference evidence="2" key="1">
    <citation type="submission" date="2020-10" db="EMBL/GenBank/DDBJ databases">
        <authorList>
            <person name="Gilroy R."/>
        </authorList>
    </citation>
    <scope>NUCLEOTIDE SEQUENCE</scope>
    <source>
        <strain evidence="2">11300</strain>
    </source>
</reference>
<comment type="caution">
    <text evidence="2">The sequence shown here is derived from an EMBL/GenBank/DDBJ whole genome shotgun (WGS) entry which is preliminary data.</text>
</comment>
<evidence type="ECO:0000259" key="1">
    <source>
        <dbReference type="Pfam" id="PF04071"/>
    </source>
</evidence>